<keyword evidence="6" id="KW-0521">NADP</keyword>
<name>A0A816CG30_9BILA</name>
<dbReference type="Proteomes" id="UP000663824">
    <property type="component" value="Unassembled WGS sequence"/>
</dbReference>
<protein>
    <recommendedName>
        <fullName evidence="6">NAD(P)(+)--arginine ADP-ribosyltransferase</fullName>
        <ecNumber evidence="6">2.4.2.31</ecNumber>
    </recommendedName>
    <alternativeName>
        <fullName evidence="6">Mono(ADP-ribosyl)transferase</fullName>
    </alternativeName>
</protein>
<keyword evidence="4" id="KW-0548">Nucleotidyltransferase</keyword>
<comment type="catalytic activity">
    <reaction evidence="5 6">
        <text>L-arginyl-[protein] + NAD(+) = N(omega)-(ADP-D-ribosyl)-L-arginyl-[protein] + nicotinamide + H(+)</text>
        <dbReference type="Rhea" id="RHEA:19149"/>
        <dbReference type="Rhea" id="RHEA-COMP:10532"/>
        <dbReference type="Rhea" id="RHEA-COMP:15087"/>
        <dbReference type="ChEBI" id="CHEBI:15378"/>
        <dbReference type="ChEBI" id="CHEBI:17154"/>
        <dbReference type="ChEBI" id="CHEBI:29965"/>
        <dbReference type="ChEBI" id="CHEBI:57540"/>
        <dbReference type="ChEBI" id="CHEBI:142554"/>
        <dbReference type="EC" id="2.4.2.31"/>
    </reaction>
</comment>
<feature type="region of interest" description="Disordered" evidence="7">
    <location>
        <begin position="1"/>
        <end position="21"/>
    </location>
</feature>
<keyword evidence="2 6" id="KW-0328">Glycosyltransferase</keyword>
<gene>
    <name evidence="8" type="ORF">KQP761_LOCUS25072</name>
    <name evidence="9" type="ORF">MBJ925_LOCUS13675</name>
</gene>
<accession>A0A816CG30</accession>
<dbReference type="EMBL" id="CAJNRE010006331">
    <property type="protein sequence ID" value="CAF2053863.1"/>
    <property type="molecule type" value="Genomic_DNA"/>
</dbReference>
<comment type="similarity">
    <text evidence="1 6">Belongs to the Arg-specific ADP-ribosyltransferase family.</text>
</comment>
<dbReference type="Gene3D" id="3.90.176.10">
    <property type="entry name" value="Toxin ADP-ribosyltransferase, Chain A, domain 1"/>
    <property type="match status" value="1"/>
</dbReference>
<evidence type="ECO:0000256" key="3">
    <source>
        <dbReference type="ARBA" id="ARBA00022679"/>
    </source>
</evidence>
<proteinExistence type="inferred from homology"/>
<evidence type="ECO:0000256" key="6">
    <source>
        <dbReference type="RuleBase" id="RU361228"/>
    </source>
</evidence>
<dbReference type="GO" id="GO:0106274">
    <property type="term" value="F:NAD+-protein-arginine ADP-ribosyltransferase activity"/>
    <property type="evidence" value="ECO:0007669"/>
    <property type="project" value="UniProtKB-EC"/>
</dbReference>
<evidence type="ECO:0000313" key="9">
    <source>
        <dbReference type="EMBL" id="CAF2053863.1"/>
    </source>
</evidence>
<evidence type="ECO:0000256" key="5">
    <source>
        <dbReference type="ARBA" id="ARBA00047597"/>
    </source>
</evidence>
<dbReference type="InterPro" id="IPR000768">
    <property type="entry name" value="ART"/>
</dbReference>
<evidence type="ECO:0000256" key="7">
    <source>
        <dbReference type="SAM" id="MobiDB-lite"/>
    </source>
</evidence>
<dbReference type="Gene3D" id="1.25.40.10">
    <property type="entry name" value="Tetratricopeptide repeat domain"/>
    <property type="match status" value="2"/>
</dbReference>
<dbReference type="SUPFAM" id="SSF48452">
    <property type="entry name" value="TPR-like"/>
    <property type="match status" value="1"/>
</dbReference>
<evidence type="ECO:0000313" key="8">
    <source>
        <dbReference type="EMBL" id="CAF1624147.1"/>
    </source>
</evidence>
<dbReference type="OrthoDB" id="10018093at2759"/>
<dbReference type="PROSITE" id="PS51996">
    <property type="entry name" value="TR_MART"/>
    <property type="match status" value="1"/>
</dbReference>
<evidence type="ECO:0000256" key="4">
    <source>
        <dbReference type="ARBA" id="ARBA00022695"/>
    </source>
</evidence>
<dbReference type="SMART" id="SM00028">
    <property type="entry name" value="TPR"/>
    <property type="match status" value="3"/>
</dbReference>
<feature type="compositionally biased region" description="Polar residues" evidence="7">
    <location>
        <begin position="11"/>
        <end position="21"/>
    </location>
</feature>
<dbReference type="EC" id="2.4.2.31" evidence="6"/>
<dbReference type="SUPFAM" id="SSF56399">
    <property type="entry name" value="ADP-ribosylation"/>
    <property type="match status" value="1"/>
</dbReference>
<evidence type="ECO:0000313" key="10">
    <source>
        <dbReference type="Proteomes" id="UP000663834"/>
    </source>
</evidence>
<evidence type="ECO:0000256" key="1">
    <source>
        <dbReference type="ARBA" id="ARBA00009558"/>
    </source>
</evidence>
<dbReference type="InterPro" id="IPR011990">
    <property type="entry name" value="TPR-like_helical_dom_sf"/>
</dbReference>
<dbReference type="GO" id="GO:0016779">
    <property type="term" value="F:nucleotidyltransferase activity"/>
    <property type="evidence" value="ECO:0007669"/>
    <property type="project" value="UniProtKB-KW"/>
</dbReference>
<dbReference type="AlphaFoldDB" id="A0A816CG30"/>
<keyword evidence="3 6" id="KW-0808">Transferase</keyword>
<comment type="caution">
    <text evidence="8">The sequence shown here is derived from an EMBL/GenBank/DDBJ whole genome shotgun (WGS) entry which is preliminary data.</text>
</comment>
<dbReference type="EMBL" id="CAJNOW010013765">
    <property type="protein sequence ID" value="CAF1624147.1"/>
    <property type="molecule type" value="Genomic_DNA"/>
</dbReference>
<organism evidence="8 10">
    <name type="scientific">Rotaria magnacalcarata</name>
    <dbReference type="NCBI Taxonomy" id="392030"/>
    <lineage>
        <taxon>Eukaryota</taxon>
        <taxon>Metazoa</taxon>
        <taxon>Spiralia</taxon>
        <taxon>Gnathifera</taxon>
        <taxon>Rotifera</taxon>
        <taxon>Eurotatoria</taxon>
        <taxon>Bdelloidea</taxon>
        <taxon>Philodinida</taxon>
        <taxon>Philodinidae</taxon>
        <taxon>Rotaria</taxon>
    </lineage>
</organism>
<sequence>MVTHVIDHQPLQDSQTPEESNDESLFSLSKQNLLGIWYHDENISEENDELIHKMRVRLYMTFTYVRIFSGVLEFNRYLASPLIVENIFFIISSKFAKILCDIVQNRPQCRQVYNFQAIPDVINSPFPIFDDIDKLFKQIRVDLQPYLAIYKNTSIKKIQENCHRLDLPLSLNVFNSNTKQNCFRYWTKESLEFYRCQTLNILLTKLNCDYNQSLKEMIRECRNCYFGNHVETKKIDNLYHEYNADKAIIYYTRDSFLFRTISHAFRSEDIERIYKFRRSIIDLHRQLADIAQRNRPKQKKLYRGKKLRPIVLQQLKDNTGALMSVNGFLSTTYNQKMALIYAGAGQSLLGYESDKSVLFELSIDEVTDDKIFADITSISQFVQDDEVLFSVGSVWTIESVRKSDDLWWTVELKYRDKLDSELIQSVEQLSDDKTLLNLGDVLLELGQHTKAKNFFYRMLKDSTLKDETQYMIYYKIAKINMAQGEDMEALINLHKAEERLPSVAANPNLTSSQSRYAPGIIQSPLFILRNIGLLYQKASECDKALKYLMDAASIEDSDSADRAIIEDDIALLYYSEGDYAAALKHSSNAIELSKANHCANCLTKFKQNYETINQHLLSSHCDNVSK</sequence>
<dbReference type="Pfam" id="PF01129">
    <property type="entry name" value="ART"/>
    <property type="match status" value="1"/>
</dbReference>
<keyword evidence="6" id="KW-0520">NAD</keyword>
<evidence type="ECO:0000256" key="2">
    <source>
        <dbReference type="ARBA" id="ARBA00022676"/>
    </source>
</evidence>
<dbReference type="Proteomes" id="UP000663834">
    <property type="component" value="Unassembled WGS sequence"/>
</dbReference>
<reference evidence="8" key="1">
    <citation type="submission" date="2021-02" db="EMBL/GenBank/DDBJ databases">
        <authorList>
            <person name="Nowell W R."/>
        </authorList>
    </citation>
    <scope>NUCLEOTIDE SEQUENCE</scope>
</reference>
<dbReference type="InterPro" id="IPR019734">
    <property type="entry name" value="TPR_rpt"/>
</dbReference>